<proteinExistence type="predicted"/>
<evidence type="ECO:0000313" key="2">
    <source>
        <dbReference type="Proteomes" id="UP000477980"/>
    </source>
</evidence>
<reference evidence="1 2" key="1">
    <citation type="submission" date="2019-09" db="EMBL/GenBank/DDBJ databases">
        <title>Distinct polysaccharide growth profiles of human intestinal Prevotella copri isolates.</title>
        <authorList>
            <person name="Fehlner-Peach H."/>
            <person name="Magnabosco C."/>
            <person name="Raghavan V."/>
            <person name="Scher J.U."/>
            <person name="Tett A."/>
            <person name="Cox L.M."/>
            <person name="Gottsegen C."/>
            <person name="Watters A."/>
            <person name="Wiltshire- Gordon J.D."/>
            <person name="Segata N."/>
            <person name="Bonneau R."/>
            <person name="Littman D.R."/>
        </authorList>
    </citation>
    <scope>NUCLEOTIDE SEQUENCE [LARGE SCALE GENOMIC DNA]</scope>
    <source>
        <strain evidence="2">iAA917</strain>
    </source>
</reference>
<organism evidence="1 2">
    <name type="scientific">Segatella copri</name>
    <dbReference type="NCBI Taxonomy" id="165179"/>
    <lineage>
        <taxon>Bacteria</taxon>
        <taxon>Pseudomonadati</taxon>
        <taxon>Bacteroidota</taxon>
        <taxon>Bacteroidia</taxon>
        <taxon>Bacteroidales</taxon>
        <taxon>Prevotellaceae</taxon>
        <taxon>Segatella</taxon>
    </lineage>
</organism>
<dbReference type="Proteomes" id="UP000477980">
    <property type="component" value="Unassembled WGS sequence"/>
</dbReference>
<protein>
    <submittedName>
        <fullName evidence="1">Uncharacterized protein</fullName>
    </submittedName>
</protein>
<name>A0A6G1VLP0_9BACT</name>
<comment type="caution">
    <text evidence="1">The sequence shown here is derived from an EMBL/GenBank/DDBJ whole genome shotgun (WGS) entry which is preliminary data.</text>
</comment>
<dbReference type="EMBL" id="VZAH01000078">
    <property type="protein sequence ID" value="MQP14310.1"/>
    <property type="molecule type" value="Genomic_DNA"/>
</dbReference>
<evidence type="ECO:0000313" key="1">
    <source>
        <dbReference type="EMBL" id="MQP14310.1"/>
    </source>
</evidence>
<dbReference type="AlphaFoldDB" id="A0A6G1VLP0"/>
<sequence>MKTAKQTVKTEFEPIALGENVNVNFEQNVTGDHIVTRGYVSRNDTGEYLGNISEEDGNLTITLKKDDVGKEVTAQILASIPEWFDSIKNAE</sequence>
<gene>
    <name evidence="1" type="ORF">F7D25_07780</name>
</gene>
<dbReference type="RefSeq" id="WP_153090739.1">
    <property type="nucleotide sequence ID" value="NZ_VZAH01000078.1"/>
</dbReference>
<accession>A0A6G1VLP0</accession>